<dbReference type="InterPro" id="IPR045079">
    <property type="entry name" value="Oxoprolinase-like"/>
</dbReference>
<feature type="domain" description="Hydantoinase A/oxoprolinase" evidence="1">
    <location>
        <begin position="212"/>
        <end position="507"/>
    </location>
</feature>
<dbReference type="EMBL" id="NEVS01000004">
    <property type="protein sequence ID" value="OZI60221.1"/>
    <property type="molecule type" value="Genomic_DNA"/>
</dbReference>
<accession>A0A261UF46</accession>
<dbReference type="OrthoDB" id="9768323at2"/>
<comment type="caution">
    <text evidence="4">The sequence shown here is derived from an EMBL/GenBank/DDBJ whole genome shotgun (WGS) entry which is preliminary data.</text>
</comment>
<dbReference type="SUPFAM" id="SSF53067">
    <property type="entry name" value="Actin-like ATPase domain"/>
    <property type="match status" value="1"/>
</dbReference>
<protein>
    <submittedName>
        <fullName evidence="4">Hydantoinase</fullName>
    </submittedName>
</protein>
<organism evidence="4 5">
    <name type="scientific">Bordetella genomosp. 11</name>
    <dbReference type="NCBI Taxonomy" id="1416808"/>
    <lineage>
        <taxon>Bacteria</taxon>
        <taxon>Pseudomonadati</taxon>
        <taxon>Pseudomonadota</taxon>
        <taxon>Betaproteobacteria</taxon>
        <taxon>Burkholderiales</taxon>
        <taxon>Alcaligenaceae</taxon>
        <taxon>Bordetella</taxon>
    </lineage>
</organism>
<gene>
    <name evidence="4" type="ORF">CAL28_12235</name>
</gene>
<evidence type="ECO:0000313" key="4">
    <source>
        <dbReference type="EMBL" id="OZI60221.1"/>
    </source>
</evidence>
<dbReference type="GO" id="GO:0005829">
    <property type="term" value="C:cytosol"/>
    <property type="evidence" value="ECO:0007669"/>
    <property type="project" value="TreeGrafter"/>
</dbReference>
<dbReference type="InterPro" id="IPR002821">
    <property type="entry name" value="Hydantoinase_A"/>
</dbReference>
<evidence type="ECO:0000259" key="1">
    <source>
        <dbReference type="Pfam" id="PF01968"/>
    </source>
</evidence>
<evidence type="ECO:0000313" key="5">
    <source>
        <dbReference type="Proteomes" id="UP000215767"/>
    </source>
</evidence>
<dbReference type="PANTHER" id="PTHR11365:SF23">
    <property type="entry name" value="HYPOTHETICAL 5-OXOPROLINASE (EUROFUNG)-RELATED"/>
    <property type="match status" value="1"/>
</dbReference>
<name>A0A261UF46_9BORD</name>
<dbReference type="InterPro" id="IPR043129">
    <property type="entry name" value="ATPase_NBD"/>
</dbReference>
<dbReference type="GO" id="GO:0017168">
    <property type="term" value="F:5-oxoprolinase (ATP-hydrolyzing) activity"/>
    <property type="evidence" value="ECO:0007669"/>
    <property type="project" value="TreeGrafter"/>
</dbReference>
<evidence type="ECO:0000259" key="2">
    <source>
        <dbReference type="Pfam" id="PF05378"/>
    </source>
</evidence>
<dbReference type="InterPro" id="IPR008040">
    <property type="entry name" value="Hydant_A_N"/>
</dbReference>
<dbReference type="GO" id="GO:0006749">
    <property type="term" value="P:glutathione metabolic process"/>
    <property type="evidence" value="ECO:0007669"/>
    <property type="project" value="TreeGrafter"/>
</dbReference>
<dbReference type="Pfam" id="PF01968">
    <property type="entry name" value="Hydantoinase_A"/>
    <property type="match status" value="1"/>
</dbReference>
<dbReference type="Pfam" id="PF19278">
    <property type="entry name" value="Hydant_A_C"/>
    <property type="match status" value="1"/>
</dbReference>
<feature type="domain" description="Acetophenone carboxylase-like C-terminal" evidence="3">
    <location>
        <begin position="521"/>
        <end position="689"/>
    </location>
</feature>
<sequence length="710" mass="75869">MWPYREKHVAGWAIGIDIGGTFTDIVALDYGASTLYSLKVLTTHGDPAEGVADGVGRIVASRRIDPAKVTRIVHATTLFTNALIERRGSRTGLLVTRGFRDVVEIGHERKYDLYDLQIEAAPALVERRLRAEIGARMDAGGREIEPVNAREVIAAVGALVRDGIESLAVCLLHAYASDEHERQVREIVQGEFPDLAITLSSEVAPVVREFERMSTTSANAYIKPLASRYLDNLQRRLRDLGLRADILMMLSNGGLSHLGEARRVPIELLESGPAAGAISAAHYSQRDRQADLLAFDMGGTTAKLCLVESGQPSISFGFEAARQKRFAEGSGLPIRITTIDLIEIGAGGGSIASQDALGLLKVGPHSAGSEPGPVCYGLGGDQPTVTDANLLLGYLNPDYFAGGTMSIDRESARAALDAMGTELGHDAIDVAWGIHDIVAENMAGAARVHVAERGRDPRDFVLLCTGGGGPLHSYYVAQKIGVRTIICPPAAGVASAYGLLVAPARADRSRTVNVRPAVDSLEDLEHAYTALERNAVESLRPLDAAFGPCAARRSADGRFAGQGFSLTVDLPPGPYAGAGAADSETVRQALLRAFEAGYREKFGRTPPDVPIELLNLRVSATAPPREQLAHADMKLAGPIEPAGMRAVYFRESAGFVDTPVYKRDVLHPGFDRVGPMLIEDEGSTLVVGPRGHVRQLPSGNLIVTIQEQQA</sequence>
<dbReference type="InterPro" id="IPR049517">
    <property type="entry name" value="ACX-like_C"/>
</dbReference>
<dbReference type="Proteomes" id="UP000215767">
    <property type="component" value="Unassembled WGS sequence"/>
</dbReference>
<proteinExistence type="predicted"/>
<dbReference type="PANTHER" id="PTHR11365">
    <property type="entry name" value="5-OXOPROLINASE RELATED"/>
    <property type="match status" value="1"/>
</dbReference>
<reference evidence="5" key="1">
    <citation type="submission" date="2017-05" db="EMBL/GenBank/DDBJ databases">
        <title>Complete and WGS of Bordetella genogroups.</title>
        <authorList>
            <person name="Spilker T."/>
            <person name="Lipuma J."/>
        </authorList>
    </citation>
    <scope>NUCLEOTIDE SEQUENCE [LARGE SCALE GENOMIC DNA]</scope>
    <source>
        <strain evidence="5">AU8856</strain>
    </source>
</reference>
<dbReference type="Pfam" id="PF05378">
    <property type="entry name" value="Hydant_A_N"/>
    <property type="match status" value="1"/>
</dbReference>
<keyword evidence="5" id="KW-1185">Reference proteome</keyword>
<evidence type="ECO:0000259" key="3">
    <source>
        <dbReference type="Pfam" id="PF19278"/>
    </source>
</evidence>
<feature type="domain" description="Hydantoinase/oxoprolinase N-terminal" evidence="2">
    <location>
        <begin position="14"/>
        <end position="190"/>
    </location>
</feature>
<dbReference type="AlphaFoldDB" id="A0A261UF46"/>